<keyword evidence="8" id="KW-0325">Glycoprotein</keyword>
<feature type="region of interest" description="Disordered" evidence="10">
    <location>
        <begin position="172"/>
        <end position="212"/>
    </location>
</feature>
<evidence type="ECO:0000256" key="10">
    <source>
        <dbReference type="SAM" id="MobiDB-lite"/>
    </source>
</evidence>
<reference evidence="13" key="2">
    <citation type="submission" date="2025-08" db="UniProtKB">
        <authorList>
            <consortium name="Ensembl"/>
        </authorList>
    </citation>
    <scope>IDENTIFICATION</scope>
</reference>
<evidence type="ECO:0000256" key="3">
    <source>
        <dbReference type="ARBA" id="ARBA00022692"/>
    </source>
</evidence>
<comment type="subcellular location">
    <subcellularLocation>
        <location evidence="1">Cell membrane</location>
        <topology evidence="1">Multi-pass membrane protein</topology>
    </subcellularLocation>
</comment>
<feature type="transmembrane region" description="Helical" evidence="11">
    <location>
        <begin position="68"/>
        <end position="91"/>
    </location>
</feature>
<evidence type="ECO:0000256" key="7">
    <source>
        <dbReference type="ARBA" id="ARBA00023170"/>
    </source>
</evidence>
<dbReference type="GO" id="GO:0004930">
    <property type="term" value="F:G protein-coupled receptor activity"/>
    <property type="evidence" value="ECO:0007669"/>
    <property type="project" value="UniProtKB-KW"/>
</dbReference>
<dbReference type="GO" id="GO:0005886">
    <property type="term" value="C:plasma membrane"/>
    <property type="evidence" value="ECO:0007669"/>
    <property type="project" value="UniProtKB-SubCell"/>
</dbReference>
<evidence type="ECO:0000256" key="11">
    <source>
        <dbReference type="SAM" id="Phobius"/>
    </source>
</evidence>
<evidence type="ECO:0000256" key="8">
    <source>
        <dbReference type="ARBA" id="ARBA00023180"/>
    </source>
</evidence>
<dbReference type="AlphaFoldDB" id="H2Z282"/>
<evidence type="ECO:0000256" key="5">
    <source>
        <dbReference type="ARBA" id="ARBA00023040"/>
    </source>
</evidence>
<evidence type="ECO:0000256" key="2">
    <source>
        <dbReference type="ARBA" id="ARBA00022475"/>
    </source>
</evidence>
<dbReference type="SUPFAM" id="SSF81321">
    <property type="entry name" value="Family A G protein-coupled receptor-like"/>
    <property type="match status" value="1"/>
</dbReference>
<dbReference type="InterPro" id="IPR017452">
    <property type="entry name" value="GPCR_Rhodpsn_7TM"/>
</dbReference>
<evidence type="ECO:0000259" key="12">
    <source>
        <dbReference type="PROSITE" id="PS50262"/>
    </source>
</evidence>
<keyword evidence="3 11" id="KW-0812">Transmembrane</keyword>
<evidence type="ECO:0000256" key="6">
    <source>
        <dbReference type="ARBA" id="ARBA00023136"/>
    </source>
</evidence>
<keyword evidence="4 11" id="KW-1133">Transmembrane helix</keyword>
<dbReference type="Gene3D" id="1.20.1070.10">
    <property type="entry name" value="Rhodopsin 7-helix transmembrane proteins"/>
    <property type="match status" value="1"/>
</dbReference>
<keyword evidence="6 11" id="KW-0472">Membrane</keyword>
<evidence type="ECO:0000256" key="9">
    <source>
        <dbReference type="ARBA" id="ARBA00023224"/>
    </source>
</evidence>
<feature type="compositionally biased region" description="Polar residues" evidence="10">
    <location>
        <begin position="185"/>
        <end position="200"/>
    </location>
</feature>
<dbReference type="HOGENOM" id="CLU_1207166_0_0_1"/>
<reference evidence="14" key="1">
    <citation type="submission" date="2003-08" db="EMBL/GenBank/DDBJ databases">
        <authorList>
            <person name="Birren B."/>
            <person name="Nusbaum C."/>
            <person name="Abebe A."/>
            <person name="Abouelleil A."/>
            <person name="Adekoya E."/>
            <person name="Ait-zahra M."/>
            <person name="Allen N."/>
            <person name="Allen T."/>
            <person name="An P."/>
            <person name="Anderson M."/>
            <person name="Anderson S."/>
            <person name="Arachchi H."/>
            <person name="Armbruster J."/>
            <person name="Bachantsang P."/>
            <person name="Baldwin J."/>
            <person name="Barry A."/>
            <person name="Bayul T."/>
            <person name="Blitshsteyn B."/>
            <person name="Bloom T."/>
            <person name="Blye J."/>
            <person name="Boguslavskiy L."/>
            <person name="Borowsky M."/>
            <person name="Boukhgalter B."/>
            <person name="Brunache A."/>
            <person name="Butler J."/>
            <person name="Calixte N."/>
            <person name="Calvo S."/>
            <person name="Camarata J."/>
            <person name="Campo K."/>
            <person name="Chang J."/>
            <person name="Cheshatsang Y."/>
            <person name="Citroen M."/>
            <person name="Collymore A."/>
            <person name="Considine T."/>
            <person name="Cook A."/>
            <person name="Cooke P."/>
            <person name="Corum B."/>
            <person name="Cuomo C."/>
            <person name="David R."/>
            <person name="Dawoe T."/>
            <person name="Degray S."/>
            <person name="Dodge S."/>
            <person name="Dooley K."/>
            <person name="Dorje P."/>
            <person name="Dorjee K."/>
            <person name="Dorris L."/>
            <person name="Duffey N."/>
            <person name="Dupes A."/>
            <person name="Elkins T."/>
            <person name="Engels R."/>
            <person name="Erickson J."/>
            <person name="Farina A."/>
            <person name="Faro S."/>
            <person name="Ferreira P."/>
            <person name="Fischer H."/>
            <person name="Fitzgerald M."/>
            <person name="Foley K."/>
            <person name="Gage D."/>
            <person name="Galagan J."/>
            <person name="Gearin G."/>
            <person name="Gnerre S."/>
            <person name="Gnirke A."/>
            <person name="Goyette A."/>
            <person name="Graham J."/>
            <person name="Grandbois E."/>
            <person name="Gyaltsen K."/>
            <person name="Hafez N."/>
            <person name="Hagopian D."/>
            <person name="Hagos B."/>
            <person name="Hall J."/>
            <person name="Hatcher B."/>
            <person name="Heller A."/>
            <person name="Higgins H."/>
            <person name="Honan T."/>
            <person name="Horn A."/>
            <person name="Houde N."/>
            <person name="Hughes L."/>
            <person name="Hulme W."/>
            <person name="Husby E."/>
            <person name="Iliev I."/>
            <person name="Jaffe D."/>
            <person name="Jones C."/>
            <person name="Kamal M."/>
            <person name="Kamat A."/>
            <person name="Kamvysselis M."/>
            <person name="Karlsson E."/>
            <person name="Kells C."/>
            <person name="Kieu A."/>
            <person name="Kisner P."/>
            <person name="Kodira C."/>
            <person name="Kulbokas E."/>
            <person name="Labutti K."/>
            <person name="Lama D."/>
            <person name="Landers T."/>
            <person name="Leger J."/>
            <person name="Levine S."/>
            <person name="Lewis D."/>
            <person name="Lewis T."/>
            <person name="Lindblad-toh K."/>
            <person name="Liu X."/>
            <person name="Lokyitsang T."/>
            <person name="Lokyitsang Y."/>
            <person name="Lucien O."/>
            <person name="Lui A."/>
            <person name="Ma L.J."/>
            <person name="Mabbitt R."/>
            <person name="Macdonald J."/>
            <person name="Maclean C."/>
            <person name="Major J."/>
            <person name="Manning J."/>
            <person name="Marabella R."/>
            <person name="Maru K."/>
            <person name="Matthews C."/>
            <person name="Mauceli E."/>
            <person name="Mccarthy M."/>
            <person name="Mcdonough S."/>
            <person name="Mcghee T."/>
            <person name="Meldrim J."/>
            <person name="Meneus L."/>
            <person name="Mesirov J."/>
            <person name="Mihalev A."/>
            <person name="Mihova T."/>
            <person name="Mikkelsen T."/>
            <person name="Mlenga V."/>
            <person name="Moru K."/>
            <person name="Mozes J."/>
            <person name="Mulrain L."/>
            <person name="Munson G."/>
            <person name="Naylor J."/>
            <person name="Newes C."/>
            <person name="Nguyen C."/>
            <person name="Nguyen N."/>
            <person name="Nguyen T."/>
            <person name="Nicol R."/>
            <person name="Nielsen C."/>
            <person name="Nizzari M."/>
            <person name="Norbu C."/>
            <person name="Norbu N."/>
            <person name="O'donnell P."/>
            <person name="Okoawo O."/>
            <person name="O'leary S."/>
            <person name="Omotosho B."/>
            <person name="O'neill K."/>
            <person name="Osman S."/>
            <person name="Parker S."/>
            <person name="Perrin D."/>
            <person name="Phunkhang P."/>
            <person name="Piqani B."/>
            <person name="Purcell S."/>
            <person name="Rachupka T."/>
            <person name="Ramasamy U."/>
            <person name="Rameau R."/>
            <person name="Ray V."/>
            <person name="Raymond C."/>
            <person name="Retta R."/>
            <person name="Richardson S."/>
            <person name="Rise C."/>
            <person name="Rodriguez J."/>
            <person name="Rogers J."/>
            <person name="Rogov P."/>
            <person name="Rutman M."/>
            <person name="Schupbach R."/>
            <person name="Seaman C."/>
            <person name="Settipalli S."/>
            <person name="Sharpe T."/>
            <person name="Sheridan J."/>
            <person name="Sherpa N."/>
            <person name="Shi J."/>
            <person name="Smirnov S."/>
            <person name="Smith C."/>
            <person name="Sougnez C."/>
            <person name="Spencer B."/>
            <person name="Stalker J."/>
            <person name="Stange-thomann N."/>
            <person name="Stavropoulos S."/>
            <person name="Stetson K."/>
            <person name="Stone C."/>
            <person name="Stone S."/>
            <person name="Stubbs M."/>
            <person name="Talamas J."/>
            <person name="Tchuinga P."/>
            <person name="Tenzing P."/>
            <person name="Tesfaye S."/>
            <person name="Theodore J."/>
            <person name="Thoulutsang Y."/>
            <person name="Topham K."/>
            <person name="Towey S."/>
            <person name="Tsamla T."/>
            <person name="Tsomo N."/>
            <person name="Vallee D."/>
            <person name="Vassiliev H."/>
            <person name="Venkataraman V."/>
            <person name="Vinson J."/>
            <person name="Vo A."/>
            <person name="Wade C."/>
            <person name="Wang S."/>
            <person name="Wangchuk T."/>
            <person name="Wangdi T."/>
            <person name="Whittaker C."/>
            <person name="Wilkinson J."/>
            <person name="Wu Y."/>
            <person name="Wyman D."/>
            <person name="Yadav S."/>
            <person name="Yang S."/>
            <person name="Yang X."/>
            <person name="Yeager S."/>
            <person name="Yee E."/>
            <person name="Young G."/>
            <person name="Zainoun J."/>
            <person name="Zembeck L."/>
            <person name="Zimmer A."/>
            <person name="Zody M."/>
            <person name="Lander E."/>
        </authorList>
    </citation>
    <scope>NUCLEOTIDE SEQUENCE [LARGE SCALE GENOMIC DNA]</scope>
</reference>
<evidence type="ECO:0000313" key="14">
    <source>
        <dbReference type="Proteomes" id="UP000007875"/>
    </source>
</evidence>
<feature type="domain" description="G-protein coupled receptors family 1 profile" evidence="12">
    <location>
        <begin position="1"/>
        <end position="124"/>
    </location>
</feature>
<reference evidence="13" key="3">
    <citation type="submission" date="2025-09" db="UniProtKB">
        <authorList>
            <consortium name="Ensembl"/>
        </authorList>
    </citation>
    <scope>IDENTIFICATION</scope>
</reference>
<evidence type="ECO:0000256" key="1">
    <source>
        <dbReference type="ARBA" id="ARBA00004651"/>
    </source>
</evidence>
<protein>
    <recommendedName>
        <fullName evidence="12">G-protein coupled receptors family 1 profile domain-containing protein</fullName>
    </recommendedName>
</protein>
<feature type="transmembrane region" description="Helical" evidence="11">
    <location>
        <begin position="12"/>
        <end position="34"/>
    </location>
</feature>
<feature type="transmembrane region" description="Helical" evidence="11">
    <location>
        <begin position="103"/>
        <end position="127"/>
    </location>
</feature>
<dbReference type="PANTHER" id="PTHR24246">
    <property type="entry name" value="OLFACTORY RECEPTOR AND ADENOSINE RECEPTOR"/>
    <property type="match status" value="1"/>
</dbReference>
<keyword evidence="14" id="KW-1185">Reference proteome</keyword>
<dbReference type="InParanoid" id="H2Z282"/>
<evidence type="ECO:0000313" key="13">
    <source>
        <dbReference type="Ensembl" id="ENSCSAVP00000011694.1"/>
    </source>
</evidence>
<name>H2Z282_CIOSA</name>
<keyword evidence="5" id="KW-0297">G-protein coupled receptor</keyword>
<sequence length="230" mass="26277">MNPAQRFLHGVLYAIFVWGIPFIITWVLTLMTSYESMRMLRHMREARRKSVKSTKALNRVDRDIRRTVLIVLLLFTLTVLPVFIVIMRFMLEPDVGCASKAQSISYYVTTLFLVCGSFCNVIIYNVCNKEFREACLKFFVDILRPCCFESVTALFEHQTSASKRRADYWKSNASKRSSTARDTKQNGSRSLSASTAITDASRTKSEDGTYPSKVVSTVSTTTYHDENLKN</sequence>
<keyword evidence="9" id="KW-0807">Transducer</keyword>
<dbReference type="PANTHER" id="PTHR24246:SF27">
    <property type="entry name" value="ADENOSINE RECEPTOR, ISOFORM A"/>
    <property type="match status" value="1"/>
</dbReference>
<dbReference type="Proteomes" id="UP000007875">
    <property type="component" value="Unassembled WGS sequence"/>
</dbReference>
<dbReference type="Ensembl" id="ENSCSAVT00000011830.1">
    <property type="protein sequence ID" value="ENSCSAVP00000011694.1"/>
    <property type="gene ID" value="ENSCSAVG00000006850.1"/>
</dbReference>
<accession>H2Z282</accession>
<organism evidence="13 14">
    <name type="scientific">Ciona savignyi</name>
    <name type="common">Pacific transparent sea squirt</name>
    <dbReference type="NCBI Taxonomy" id="51511"/>
    <lineage>
        <taxon>Eukaryota</taxon>
        <taxon>Metazoa</taxon>
        <taxon>Chordata</taxon>
        <taxon>Tunicata</taxon>
        <taxon>Ascidiacea</taxon>
        <taxon>Phlebobranchia</taxon>
        <taxon>Cionidae</taxon>
        <taxon>Ciona</taxon>
    </lineage>
</organism>
<proteinExistence type="predicted"/>
<keyword evidence="7" id="KW-0675">Receptor</keyword>
<dbReference type="PROSITE" id="PS50262">
    <property type="entry name" value="G_PROTEIN_RECEP_F1_2"/>
    <property type="match status" value="1"/>
</dbReference>
<keyword evidence="2" id="KW-1003">Cell membrane</keyword>
<evidence type="ECO:0000256" key="4">
    <source>
        <dbReference type="ARBA" id="ARBA00022989"/>
    </source>
</evidence>